<reference evidence="3" key="1">
    <citation type="journal article" date="2017" name="Med. Chem. Commun.">
        <title>Nonomuraea sp. ATCC 55076 harbours the largest actinomycete chromosome to date and the kistamicin biosynthetic gene cluster.</title>
        <authorList>
            <person name="Nazari B."/>
            <person name="Forneris C.C."/>
            <person name="Gibson M.I."/>
            <person name="Moon K."/>
            <person name="Schramma K.R."/>
            <person name="Seyedsayamdost M.R."/>
        </authorList>
    </citation>
    <scope>NUCLEOTIDE SEQUENCE [LARGE SCALE GENOMIC DNA]</scope>
    <source>
        <strain evidence="3">ATCC 55076</strain>
    </source>
</reference>
<dbReference type="InterPro" id="IPR003719">
    <property type="entry name" value="Phenazine_PhzF-like"/>
</dbReference>
<organism evidence="2 3">
    <name type="scientific">[Actinomadura] parvosata subsp. kistnae</name>
    <dbReference type="NCBI Taxonomy" id="1909395"/>
    <lineage>
        <taxon>Bacteria</taxon>
        <taxon>Bacillati</taxon>
        <taxon>Actinomycetota</taxon>
        <taxon>Actinomycetes</taxon>
        <taxon>Streptosporangiales</taxon>
        <taxon>Streptosporangiaceae</taxon>
        <taxon>Nonomuraea</taxon>
    </lineage>
</organism>
<feature type="active site" evidence="1">
    <location>
        <position position="55"/>
    </location>
</feature>
<dbReference type="GO" id="GO:0005737">
    <property type="term" value="C:cytoplasm"/>
    <property type="evidence" value="ECO:0007669"/>
    <property type="project" value="TreeGrafter"/>
</dbReference>
<proteinExistence type="predicted"/>
<dbReference type="PANTHER" id="PTHR13774">
    <property type="entry name" value="PHENAZINE BIOSYNTHESIS PROTEIN"/>
    <property type="match status" value="1"/>
</dbReference>
<dbReference type="PIRSF" id="PIRSF016184">
    <property type="entry name" value="PhzC_PhzF"/>
    <property type="match status" value="1"/>
</dbReference>
<dbReference type="RefSeq" id="WP_080039575.1">
    <property type="nucleotide sequence ID" value="NZ_CP017717.1"/>
</dbReference>
<evidence type="ECO:0000313" key="3">
    <source>
        <dbReference type="Proteomes" id="UP000190797"/>
    </source>
</evidence>
<dbReference type="NCBIfam" id="TIGR00654">
    <property type="entry name" value="PhzF_family"/>
    <property type="match status" value="1"/>
</dbReference>
<evidence type="ECO:0000256" key="1">
    <source>
        <dbReference type="PIRSR" id="PIRSR016184-1"/>
    </source>
</evidence>
<dbReference type="EMBL" id="CP017717">
    <property type="protein sequence ID" value="AQZ63398.1"/>
    <property type="molecule type" value="Genomic_DNA"/>
</dbReference>
<dbReference type="KEGG" id="noa:BKM31_19740"/>
<dbReference type="SUPFAM" id="SSF54506">
    <property type="entry name" value="Diaminopimelate epimerase-like"/>
    <property type="match status" value="1"/>
</dbReference>
<dbReference type="Pfam" id="PF02567">
    <property type="entry name" value="PhzC-PhzF"/>
    <property type="match status" value="1"/>
</dbReference>
<dbReference type="STRING" id="1909395.BKM31_19740"/>
<dbReference type="AlphaFoldDB" id="A0A1U9ZZL6"/>
<dbReference type="PANTHER" id="PTHR13774:SF32">
    <property type="entry name" value="ANTISENSE-ENHANCING SEQUENCE 1"/>
    <property type="match status" value="1"/>
</dbReference>
<protein>
    <submittedName>
        <fullName evidence="2">2,3-dihydro-3-hydroxyanthranilate isomerase</fullName>
    </submittedName>
</protein>
<dbReference type="GO" id="GO:0016853">
    <property type="term" value="F:isomerase activity"/>
    <property type="evidence" value="ECO:0007669"/>
    <property type="project" value="UniProtKB-KW"/>
</dbReference>
<name>A0A1U9ZZL6_9ACTN</name>
<sequence>MTADQALQVSGHEYVVVDAFTDTPLSGNPVAVFFGADDLPAARMQSIGKEMNLSEVTFVLRPERGGDARVRIFTPVNELPFAGHPLLGTAIALGERLPGERLLLETTMGVIPFELERGGGRAVAARMEQPVPVWEPFDRTGELLEALGVPRSELPVEIYTNGPRHVFVGLRDIAALSRVDPDQRALAGFPDMAVNCFAGSGTSWRSRMFSPAYGVSEDAATGSAAGPLAIHVARHGRAPFGRWIDIHQGVEMGRPSLMRACASGDNRQITSVRVGGAGVTVARGVIHV</sequence>
<gene>
    <name evidence="2" type="ORF">BKM31_19740</name>
</gene>
<dbReference type="OrthoDB" id="9788221at2"/>
<dbReference type="Gene3D" id="3.10.310.10">
    <property type="entry name" value="Diaminopimelate Epimerase, Chain A, domain 1"/>
    <property type="match status" value="2"/>
</dbReference>
<dbReference type="Proteomes" id="UP000190797">
    <property type="component" value="Chromosome"/>
</dbReference>
<accession>A0A1U9ZZL6</accession>
<evidence type="ECO:0000313" key="2">
    <source>
        <dbReference type="EMBL" id="AQZ63398.1"/>
    </source>
</evidence>
<keyword evidence="2" id="KW-0413">Isomerase</keyword>
<keyword evidence="3" id="KW-1185">Reference proteome</keyword>